<dbReference type="Gene3D" id="3.40.50.300">
    <property type="entry name" value="P-loop containing nucleotide triphosphate hydrolases"/>
    <property type="match status" value="1"/>
</dbReference>
<feature type="binding site" evidence="10">
    <location>
        <begin position="226"/>
        <end position="231"/>
    </location>
    <ligand>
        <name>GTP</name>
        <dbReference type="ChEBI" id="CHEBI:37565"/>
    </ligand>
</feature>
<evidence type="ECO:0000256" key="1">
    <source>
        <dbReference type="ARBA" id="ARBA00011043"/>
    </source>
</evidence>
<comment type="similarity">
    <text evidence="1 10 11">Belongs to the TRAFAC class TrmE-Era-EngA-EngB-Septin-like GTPase superfamily. TrmE GTPase family.</text>
</comment>
<dbReference type="InterPro" id="IPR027417">
    <property type="entry name" value="P-loop_NTPase"/>
</dbReference>
<comment type="caution">
    <text evidence="10">Lacks conserved residue(s) required for the propagation of feature annotation.</text>
</comment>
<accession>A0A2N5ZDX1</accession>
<dbReference type="InterPro" id="IPR031168">
    <property type="entry name" value="G_TrmE"/>
</dbReference>
<keyword evidence="2 10" id="KW-0963">Cytoplasm</keyword>
<comment type="function">
    <text evidence="10">Exhibits a very high intrinsic GTPase hydrolysis rate. Involved in the addition of a carboxymethylaminomethyl (cmnm) group at the wobble position (U34) of certain tRNAs, forming tRNA-cmnm(5)s(2)U34.</text>
</comment>
<feature type="binding site" evidence="10">
    <location>
        <position position="230"/>
    </location>
    <ligand>
        <name>Mg(2+)</name>
        <dbReference type="ChEBI" id="CHEBI:18420"/>
    </ligand>
</feature>
<dbReference type="GO" id="GO:0003924">
    <property type="term" value="F:GTPase activity"/>
    <property type="evidence" value="ECO:0007669"/>
    <property type="project" value="UniProtKB-UniRule"/>
</dbReference>
<dbReference type="Gene3D" id="3.30.1360.120">
    <property type="entry name" value="Probable tRNA modification gtpase trme, domain 1"/>
    <property type="match status" value="1"/>
</dbReference>
<dbReference type="SUPFAM" id="SSF116878">
    <property type="entry name" value="TrmE connector domain"/>
    <property type="match status" value="1"/>
</dbReference>
<feature type="binding site" evidence="10">
    <location>
        <position position="245"/>
    </location>
    <ligand>
        <name>K(+)</name>
        <dbReference type="ChEBI" id="CHEBI:29103"/>
    </ligand>
</feature>
<dbReference type="AlphaFoldDB" id="A0A2N5ZDX1"/>
<evidence type="ECO:0000256" key="6">
    <source>
        <dbReference type="ARBA" id="ARBA00022801"/>
    </source>
</evidence>
<dbReference type="GO" id="GO:0005525">
    <property type="term" value="F:GTP binding"/>
    <property type="evidence" value="ECO:0007669"/>
    <property type="project" value="UniProtKB-UniRule"/>
</dbReference>
<keyword evidence="4 10" id="KW-0479">Metal-binding</keyword>
<feature type="binding site" evidence="10">
    <location>
        <position position="250"/>
    </location>
    <ligand>
        <name>K(+)</name>
        <dbReference type="ChEBI" id="CHEBI:29103"/>
    </ligand>
</feature>
<keyword evidence="8 10" id="KW-0630">Potassium</keyword>
<keyword evidence="3 10" id="KW-0819">tRNA processing</keyword>
<dbReference type="NCBIfam" id="NF003661">
    <property type="entry name" value="PRK05291.1-3"/>
    <property type="match status" value="1"/>
</dbReference>
<dbReference type="InterPro" id="IPR027368">
    <property type="entry name" value="MnmE_dom2"/>
</dbReference>
<keyword evidence="6 10" id="KW-0378">Hydrolase</keyword>
<feature type="binding site" evidence="10">
    <location>
        <position position="451"/>
    </location>
    <ligand>
        <name>(6S)-5-formyl-5,6,7,8-tetrahydrofolate</name>
        <dbReference type="ChEBI" id="CHEBI:57457"/>
    </ligand>
</feature>
<feature type="binding site" evidence="10">
    <location>
        <position position="226"/>
    </location>
    <ligand>
        <name>K(+)</name>
        <dbReference type="ChEBI" id="CHEBI:29103"/>
    </ligand>
</feature>
<evidence type="ECO:0000256" key="10">
    <source>
        <dbReference type="HAMAP-Rule" id="MF_00379"/>
    </source>
</evidence>
<evidence type="ECO:0000256" key="11">
    <source>
        <dbReference type="RuleBase" id="RU003313"/>
    </source>
</evidence>
<dbReference type="PANTHER" id="PTHR42714:SF2">
    <property type="entry name" value="TRNA MODIFICATION GTPASE GTPBP3, MITOCHONDRIAL"/>
    <property type="match status" value="1"/>
</dbReference>
<reference evidence="13 14" key="1">
    <citation type="submission" date="2017-11" db="EMBL/GenBank/DDBJ databases">
        <title>Genome-resolved metagenomics identifies genetic mobility, metabolic interactions, and unexpected diversity in perchlorate-reducing communities.</title>
        <authorList>
            <person name="Barnum T.P."/>
            <person name="Figueroa I.A."/>
            <person name="Carlstrom C.I."/>
            <person name="Lucas L.N."/>
            <person name="Engelbrektson A.L."/>
            <person name="Coates J.D."/>
        </authorList>
    </citation>
    <scope>NUCLEOTIDE SEQUENCE [LARGE SCALE GENOMIC DNA]</scope>
    <source>
        <strain evidence="13">BM706</strain>
    </source>
</reference>
<dbReference type="HAMAP" id="MF_00379">
    <property type="entry name" value="GTPase_MnmE"/>
    <property type="match status" value="1"/>
</dbReference>
<dbReference type="Gene3D" id="1.20.120.430">
    <property type="entry name" value="tRNA modification GTPase MnmE domain 2"/>
    <property type="match status" value="1"/>
</dbReference>
<dbReference type="NCBIfam" id="TIGR00231">
    <property type="entry name" value="small_GTP"/>
    <property type="match status" value="1"/>
</dbReference>
<keyword evidence="7 10" id="KW-0460">Magnesium</keyword>
<dbReference type="SUPFAM" id="SSF52540">
    <property type="entry name" value="P-loop containing nucleoside triphosphate hydrolases"/>
    <property type="match status" value="1"/>
</dbReference>
<comment type="subcellular location">
    <subcellularLocation>
        <location evidence="10">Cytoplasm</location>
    </subcellularLocation>
</comment>
<dbReference type="NCBIfam" id="TIGR00450">
    <property type="entry name" value="mnmE_trmE_thdF"/>
    <property type="match status" value="1"/>
</dbReference>
<comment type="subunit">
    <text evidence="10">Homodimer. Heterotetramer of two MnmE and two MnmG subunits.</text>
</comment>
<dbReference type="GO" id="GO:0002098">
    <property type="term" value="P:tRNA wobble uridine modification"/>
    <property type="evidence" value="ECO:0007669"/>
    <property type="project" value="TreeGrafter"/>
</dbReference>
<feature type="binding site" evidence="10">
    <location>
        <position position="120"/>
    </location>
    <ligand>
        <name>(6S)-5-formyl-5,6,7,8-tetrahydrofolate</name>
        <dbReference type="ChEBI" id="CHEBI:57457"/>
    </ligand>
</feature>
<evidence type="ECO:0000313" key="13">
    <source>
        <dbReference type="EMBL" id="PLX16865.1"/>
    </source>
</evidence>
<dbReference type="Pfam" id="PF01926">
    <property type="entry name" value="MMR_HSR1"/>
    <property type="match status" value="1"/>
</dbReference>
<gene>
    <name evidence="10" type="primary">mnmE</name>
    <name evidence="10" type="synonym">trmE</name>
    <name evidence="13" type="ORF">C0601_09055</name>
</gene>
<evidence type="ECO:0000256" key="3">
    <source>
        <dbReference type="ARBA" id="ARBA00022694"/>
    </source>
</evidence>
<evidence type="ECO:0000256" key="2">
    <source>
        <dbReference type="ARBA" id="ARBA00022490"/>
    </source>
</evidence>
<comment type="caution">
    <text evidence="13">The sequence shown here is derived from an EMBL/GenBank/DDBJ whole genome shotgun (WGS) entry which is preliminary data.</text>
</comment>
<dbReference type="PROSITE" id="PS51709">
    <property type="entry name" value="G_TRME"/>
    <property type="match status" value="1"/>
</dbReference>
<proteinExistence type="inferred from homology"/>
<dbReference type="InterPro" id="IPR005225">
    <property type="entry name" value="Small_GTP-bd"/>
</dbReference>
<feature type="binding site" evidence="10">
    <location>
        <begin position="270"/>
        <end position="273"/>
    </location>
    <ligand>
        <name>GTP</name>
        <dbReference type="ChEBI" id="CHEBI:37565"/>
    </ligand>
</feature>
<feature type="binding site" evidence="10">
    <location>
        <position position="251"/>
    </location>
    <ligand>
        <name>Mg(2+)</name>
        <dbReference type="ChEBI" id="CHEBI:18420"/>
    </ligand>
</feature>
<feature type="binding site" evidence="10">
    <location>
        <position position="24"/>
    </location>
    <ligand>
        <name>(6S)-5-formyl-5,6,7,8-tetrahydrofolate</name>
        <dbReference type="ChEBI" id="CHEBI:57457"/>
    </ligand>
</feature>
<evidence type="ECO:0000259" key="12">
    <source>
        <dbReference type="PROSITE" id="PS51709"/>
    </source>
</evidence>
<dbReference type="InterPro" id="IPR004520">
    <property type="entry name" value="GTPase_MnmE"/>
</dbReference>
<dbReference type="GO" id="GO:0046872">
    <property type="term" value="F:metal ion binding"/>
    <property type="evidence" value="ECO:0007669"/>
    <property type="project" value="UniProtKB-KW"/>
</dbReference>
<dbReference type="InterPro" id="IPR018948">
    <property type="entry name" value="GTP-bd_TrmE_N"/>
</dbReference>
<dbReference type="GO" id="GO:0030488">
    <property type="term" value="P:tRNA methylation"/>
    <property type="evidence" value="ECO:0007669"/>
    <property type="project" value="TreeGrafter"/>
</dbReference>
<evidence type="ECO:0000256" key="8">
    <source>
        <dbReference type="ARBA" id="ARBA00022958"/>
    </source>
</evidence>
<dbReference type="GO" id="GO:0005829">
    <property type="term" value="C:cytosol"/>
    <property type="evidence" value="ECO:0007669"/>
    <property type="project" value="TreeGrafter"/>
</dbReference>
<organism evidence="13 14">
    <name type="scientific">Muiribacterium halophilum</name>
    <dbReference type="NCBI Taxonomy" id="2053465"/>
    <lineage>
        <taxon>Bacteria</taxon>
        <taxon>Candidatus Muiribacteriota</taxon>
        <taxon>Candidatus Muiribacteriia</taxon>
        <taxon>Candidatus Muiribacteriales</taxon>
        <taxon>Candidatus Muiribacteriaceae</taxon>
        <taxon>Candidatus Muiribacterium</taxon>
    </lineage>
</organism>
<comment type="cofactor">
    <cofactor evidence="10">
        <name>K(+)</name>
        <dbReference type="ChEBI" id="CHEBI:29103"/>
    </cofactor>
    <text evidence="10">Binds 1 potassium ion per subunit.</text>
</comment>
<feature type="domain" description="TrmE-type G" evidence="12">
    <location>
        <begin position="216"/>
        <end position="373"/>
    </location>
</feature>
<dbReference type="InterPro" id="IPR006073">
    <property type="entry name" value="GTP-bd"/>
</dbReference>
<evidence type="ECO:0000313" key="14">
    <source>
        <dbReference type="Proteomes" id="UP000234857"/>
    </source>
</evidence>
<dbReference type="Pfam" id="PF10396">
    <property type="entry name" value="TrmE_N"/>
    <property type="match status" value="1"/>
</dbReference>
<dbReference type="EC" id="3.6.-.-" evidence="10"/>
<dbReference type="CDD" id="cd04164">
    <property type="entry name" value="trmE"/>
    <property type="match status" value="1"/>
</dbReference>
<evidence type="ECO:0000256" key="4">
    <source>
        <dbReference type="ARBA" id="ARBA00022723"/>
    </source>
</evidence>
<feature type="binding site" evidence="10">
    <location>
        <position position="247"/>
    </location>
    <ligand>
        <name>K(+)</name>
        <dbReference type="ChEBI" id="CHEBI:29103"/>
    </ligand>
</feature>
<dbReference type="FunFam" id="3.40.50.300:FF:001376">
    <property type="entry name" value="tRNA modification GTPase MnmE"/>
    <property type="match status" value="1"/>
</dbReference>
<sequence>MIEKKDIIAAIATSTVGSTIGIVRVSGKGCRELVASLLNKPIKKARYSYLRKIIKGDKILDEVLVIFFQGPKSYTGEDMIEIHCHGGYVNTRRIYENILEKGARSAHRGEFTKRAFFNGKLDLIQAESINNLINSNNSILADNSVKMMNGIFSRRIEELRDKIIEIIAYLEAFIDFPEDDVEEVSEAFLDERLNKIISDIKVLIRSFDIYKRLSDGIKVAIAGKTNVGKSSLLNAILKEEKAIVTNIPGTTRDILEHQLYINGLNVIFFDTAGLRDSEDTVEKIGIKRAMNKIEQSELLILMFDISSSITEEEKELLEKTKNKNKIVVLNKCDQEKYLKDYQKLVKDVDHLTLSLKTSDGFDAFEKRLHEELEPSNFIDSNVEFFIDNPRYIQSLKNVCDICIKIIDKKDIPPEFIAEDLKETRKGLSEIIGEVYKDDILDKIFSTFCIGK</sequence>
<dbReference type="Proteomes" id="UP000234857">
    <property type="component" value="Unassembled WGS sequence"/>
</dbReference>
<keyword evidence="9 10" id="KW-0342">GTP-binding</keyword>
<evidence type="ECO:0000256" key="5">
    <source>
        <dbReference type="ARBA" id="ARBA00022741"/>
    </source>
</evidence>
<dbReference type="CDD" id="cd14858">
    <property type="entry name" value="TrmE_N"/>
    <property type="match status" value="1"/>
</dbReference>
<name>A0A2N5ZDX1_MUIH1</name>
<dbReference type="InterPro" id="IPR027266">
    <property type="entry name" value="TrmE/GcvT-like"/>
</dbReference>
<dbReference type="InterPro" id="IPR025867">
    <property type="entry name" value="MnmE_helical"/>
</dbReference>
<dbReference type="EMBL" id="PKTG01000102">
    <property type="protein sequence ID" value="PLX16865.1"/>
    <property type="molecule type" value="Genomic_DNA"/>
</dbReference>
<protein>
    <recommendedName>
        <fullName evidence="10">tRNA modification GTPase MnmE</fullName>
        <ecNumber evidence="10">3.6.-.-</ecNumber>
    </recommendedName>
</protein>
<evidence type="ECO:0000256" key="7">
    <source>
        <dbReference type="ARBA" id="ARBA00022842"/>
    </source>
</evidence>
<feature type="binding site" evidence="10">
    <location>
        <position position="81"/>
    </location>
    <ligand>
        <name>(6S)-5-formyl-5,6,7,8-tetrahydrofolate</name>
        <dbReference type="ChEBI" id="CHEBI:57457"/>
    </ligand>
</feature>
<feature type="binding site" evidence="10">
    <location>
        <begin position="245"/>
        <end position="251"/>
    </location>
    <ligand>
        <name>GTP</name>
        <dbReference type="ChEBI" id="CHEBI:37565"/>
    </ligand>
</feature>
<keyword evidence="5 10" id="KW-0547">Nucleotide-binding</keyword>
<dbReference type="Pfam" id="PF12631">
    <property type="entry name" value="MnmE_helical"/>
    <property type="match status" value="1"/>
</dbReference>
<dbReference type="PANTHER" id="PTHR42714">
    <property type="entry name" value="TRNA MODIFICATION GTPASE GTPBP3"/>
    <property type="match status" value="1"/>
</dbReference>
<evidence type="ECO:0000256" key="9">
    <source>
        <dbReference type="ARBA" id="ARBA00023134"/>
    </source>
</evidence>